<dbReference type="AlphaFoldDB" id="B8A1E1"/>
<reference evidence="1" key="1">
    <citation type="journal article" date="2009" name="PLoS Genet.">
        <title>Sequencing, mapping, and analysis of 27,455 maize full-length cDNAs.</title>
        <authorList>
            <person name="Soderlund C."/>
            <person name="Descour A."/>
            <person name="Kudrna D."/>
            <person name="Bomhoff M."/>
            <person name="Boyd L."/>
            <person name="Currie J."/>
            <person name="Angelova A."/>
            <person name="Collura K."/>
            <person name="Wissotski M."/>
            <person name="Ashley E."/>
            <person name="Morrow D."/>
            <person name="Fernandes J."/>
            <person name="Walbot V."/>
            <person name="Yu Y."/>
        </authorList>
    </citation>
    <scope>NUCLEOTIDE SEQUENCE</scope>
    <source>
        <strain evidence="1">B73</strain>
    </source>
</reference>
<organism evidence="1">
    <name type="scientific">Zea mays</name>
    <name type="common">Maize</name>
    <dbReference type="NCBI Taxonomy" id="4577"/>
    <lineage>
        <taxon>Eukaryota</taxon>
        <taxon>Viridiplantae</taxon>
        <taxon>Streptophyta</taxon>
        <taxon>Embryophyta</taxon>
        <taxon>Tracheophyta</taxon>
        <taxon>Spermatophyta</taxon>
        <taxon>Magnoliopsida</taxon>
        <taxon>Liliopsida</taxon>
        <taxon>Poales</taxon>
        <taxon>Poaceae</taxon>
        <taxon>PACMAD clade</taxon>
        <taxon>Panicoideae</taxon>
        <taxon>Andropogonodae</taxon>
        <taxon>Andropogoneae</taxon>
        <taxon>Tripsacinae</taxon>
        <taxon>Zea</taxon>
    </lineage>
</organism>
<name>B8A1E1_MAIZE</name>
<proteinExistence type="evidence at transcript level"/>
<accession>B8A1E1</accession>
<evidence type="ECO:0000313" key="1">
    <source>
        <dbReference type="EMBL" id="ACL53990.1"/>
    </source>
</evidence>
<protein>
    <submittedName>
        <fullName evidence="1">Uncharacterized protein</fullName>
    </submittedName>
</protein>
<sequence length="54" mass="6398">MYYLYFLIINASKVYIDADWCQGFPIIVSLLQASAFPHTTSPFLYMFITFVCWF</sequence>
<dbReference type="EMBL" id="BT055383">
    <property type="protein sequence ID" value="ACL53990.1"/>
    <property type="molecule type" value="mRNA"/>
</dbReference>